<gene>
    <name evidence="1" type="ordered locus">Cd36_85880</name>
    <name evidence="2" type="ORF">CD36_85880</name>
</gene>
<sequence length="763" mass="87231">MFYRYTLTQRPLLRCCKFVYTIHGTSNFATLSSTTPTLSSSYNFQPSIRKNPFTPVEDTQASTEKPIDIIQSIDTTLESNSTSTSTHINDINSIDLPTATDEQNTIPATDIINRISEIIVTDTKRATQLYKGVKDKFKRKVIGSELIKSFRADKVKLSIWRYIIDPRGKITRMSILNVLDSILETSDKLNGMKIEILLNYLHKLSATNNINTDPLLLSSKKFHDLLRLVPSEKHFILYSYMVQLNIQPAIRRHMDGLKKKLINESAKTRFVAQTGYFSPKWHELTKTQFNKTKRLQMVNFFAIADFERFAQNSIKHNQPAMALYYLNCMLSKFERKCLYGAKVVDSTTTEQDIQMLLRTVLNLVMKFKGGSHGIDVLKYMNSENLRVTFDLYLSLLQNLRQSENYNEFAVVLNNLPLEDLSYEQKLSIGTEILAMIQSRFPISPKVIIGYVGALFNGSDPSKNQGLDMLNELQVLGIPFGSSGVAKIPSVDVVQVATIHSQLKGLSITHNCLPYVYNVLMDSLDNILESPEVVWQLYKQYSLVVSNSSLNITCDEVITTFLDHLLRTDEDTSFPVIHTIENYRIAKKITKFYYTFPDIKLSSLNSELLIQTALLIHKDYSFALEMLKLSRQKGNPFTFNQVYPFIKYHYDNKEYSEARVWYDELAKSGAGSTGIMLSELFGIAKQLGWPVNSCTYKFNITKRKRHNKQALDEIQKDSAMFIEKSDIDDGRDNDHQIATNNNNNDFENELGSILQSLNQKSKIT</sequence>
<dbReference type="HOGENOM" id="CLU_370523_0_0_1"/>
<dbReference type="AlphaFoldDB" id="B9WEH5"/>
<name>B9WEH5_CANDC</name>
<dbReference type="GeneID" id="8047147"/>
<proteinExistence type="predicted"/>
<evidence type="ECO:0000313" key="1">
    <source>
        <dbReference type="CGD" id="CAL0000169806"/>
    </source>
</evidence>
<dbReference type="OrthoDB" id="4075894at2759"/>
<dbReference type="CGD" id="CAL0000169806">
    <property type="gene designation" value="Cd36_85880"/>
</dbReference>
<keyword evidence="3" id="KW-1185">Reference proteome</keyword>
<dbReference type="VEuPathDB" id="FungiDB:CD36_85880"/>
<reference evidence="2 3" key="1">
    <citation type="journal article" date="2009" name="Genome Res.">
        <title>Comparative genomics of the fungal pathogens Candida dubliniensis and Candida albicans.</title>
        <authorList>
            <person name="Jackson A.P."/>
            <person name="Gamble J.A."/>
            <person name="Yeomans T."/>
            <person name="Moran G.P."/>
            <person name="Saunders D."/>
            <person name="Harris D."/>
            <person name="Aslett M."/>
            <person name="Barrell J.F."/>
            <person name="Butler G."/>
            <person name="Citiulo F."/>
            <person name="Coleman D.C."/>
            <person name="de Groot P.W.J."/>
            <person name="Goodwin T.J."/>
            <person name="Quail M.A."/>
            <person name="McQuillan J."/>
            <person name="Munro C.A."/>
            <person name="Pain A."/>
            <person name="Poulter R.T."/>
            <person name="Rajandream M.A."/>
            <person name="Renauld H."/>
            <person name="Spiering M.J."/>
            <person name="Tivey A."/>
            <person name="Gow N.A.R."/>
            <person name="Barrell B."/>
            <person name="Sullivan D.J."/>
            <person name="Berriman M."/>
        </authorList>
    </citation>
    <scope>NUCLEOTIDE SEQUENCE [LARGE SCALE GENOMIC DNA]</scope>
    <source>
        <strain evidence="3">CD36 / ATCC MYA-646 / CBS 7987 / NCPF 3949 / NRRL Y-17841</strain>
    </source>
</reference>
<organism evidence="2 3">
    <name type="scientific">Candida dubliniensis (strain CD36 / ATCC MYA-646 / CBS 7987 / NCPF 3949 / NRRL Y-17841)</name>
    <name type="common">Yeast</name>
    <dbReference type="NCBI Taxonomy" id="573826"/>
    <lineage>
        <taxon>Eukaryota</taxon>
        <taxon>Fungi</taxon>
        <taxon>Dikarya</taxon>
        <taxon>Ascomycota</taxon>
        <taxon>Saccharomycotina</taxon>
        <taxon>Pichiomycetes</taxon>
        <taxon>Debaryomycetaceae</taxon>
        <taxon>Candida/Lodderomyces clade</taxon>
        <taxon>Candida</taxon>
    </lineage>
</organism>
<dbReference type="KEGG" id="cdu:CD36_85880"/>
<dbReference type="Proteomes" id="UP000002605">
    <property type="component" value="Chromosome 3"/>
</dbReference>
<protein>
    <submittedName>
        <fullName evidence="2">Uncharacterized protein</fullName>
    </submittedName>
</protein>
<dbReference type="eggNOG" id="ENOG502RPSC">
    <property type="taxonomic scope" value="Eukaryota"/>
</dbReference>
<dbReference type="RefSeq" id="XP_002419492.1">
    <property type="nucleotide sequence ID" value="XM_002419447.1"/>
</dbReference>
<dbReference type="EMBL" id="FM992690">
    <property type="protein sequence ID" value="CAX43087.1"/>
    <property type="molecule type" value="Genomic_DNA"/>
</dbReference>
<evidence type="ECO:0000313" key="3">
    <source>
        <dbReference type="Proteomes" id="UP000002605"/>
    </source>
</evidence>
<evidence type="ECO:0000313" key="2">
    <source>
        <dbReference type="EMBL" id="CAX43087.1"/>
    </source>
</evidence>
<accession>B9WEH5</accession>